<evidence type="ECO:0000313" key="3">
    <source>
        <dbReference type="Proteomes" id="UP000501899"/>
    </source>
</evidence>
<keyword evidence="1" id="KW-1133">Transmembrane helix</keyword>
<dbReference type="Proteomes" id="UP000501899">
    <property type="component" value="Segment"/>
</dbReference>
<proteinExistence type="predicted"/>
<feature type="transmembrane region" description="Helical" evidence="1">
    <location>
        <begin position="52"/>
        <end position="79"/>
    </location>
</feature>
<organism evidence="2 3">
    <name type="scientific">Pseudomonas phage Epa4</name>
    <dbReference type="NCBI Taxonomy" id="2719197"/>
    <lineage>
        <taxon>Viruses</taxon>
        <taxon>Duplodnaviria</taxon>
        <taxon>Heunggongvirae</taxon>
        <taxon>Uroviricota</taxon>
        <taxon>Caudoviricetes</taxon>
        <taxon>Bruynoghevirus</taxon>
        <taxon>Bruynoghevirus PAA2</taxon>
    </lineage>
</organism>
<reference evidence="2 3" key="1">
    <citation type="submission" date="2020-02" db="EMBL/GenBank/DDBJ databases">
        <title>Pseudomonas aeruginosa Phage Cocktails: Rational Design and Efficacy against Mouse Wound and Septic Infections.</title>
        <authorList>
            <person name="Jacobs A.C."/>
            <person name="Freyberger H.R."/>
            <person name="Farlow J."/>
            <person name="Watters C.M."/>
            <person name="He Y."/>
            <person name="Ward A.M."/>
            <person name="Engeman E.T."/>
            <person name="Alamneh Y.A."/>
            <person name="Sergueev K.V."/>
            <person name="Simons M.P."/>
            <person name="Tyner S.D."/>
            <person name="Nikolich M.P."/>
            <person name="Filippov A."/>
        </authorList>
    </citation>
    <scope>NUCLEOTIDE SEQUENCE [LARGE SCALE GENOMIC DNA]</scope>
</reference>
<accession>A0A6G9LFV1</accession>
<evidence type="ECO:0000256" key="1">
    <source>
        <dbReference type="SAM" id="Phobius"/>
    </source>
</evidence>
<protein>
    <submittedName>
        <fullName evidence="2">Uncharacterized protein</fullName>
    </submittedName>
</protein>
<name>A0A6G9LFV1_9CAUD</name>
<gene>
    <name evidence="2" type="ORF">Epa4_gp26</name>
</gene>
<keyword evidence="1" id="KW-0472">Membrane</keyword>
<evidence type="ECO:0000313" key="2">
    <source>
        <dbReference type="EMBL" id="QIQ64473.1"/>
    </source>
</evidence>
<dbReference type="EMBL" id="MT118288">
    <property type="protein sequence ID" value="QIQ64473.1"/>
    <property type="molecule type" value="Genomic_DNA"/>
</dbReference>
<keyword evidence="1" id="KW-0812">Transmembrane</keyword>
<sequence>MRENWLFDAAKRAWALSQEMLSDTEPAERWKSVLAGSSEPTRLSIISNVLKMVAVTGILTFASVAVLLTLLMVVGWAIVKPKAFARKSK</sequence>